<reference evidence="2" key="1">
    <citation type="submission" date="2022-11" db="UniProtKB">
        <authorList>
            <consortium name="WormBaseParasite"/>
        </authorList>
    </citation>
    <scope>IDENTIFICATION</scope>
</reference>
<dbReference type="Proteomes" id="UP000887566">
    <property type="component" value="Unplaced"/>
</dbReference>
<sequence>MALPMAGFRAGDLTWQQDDETMGARSASIPALPLSVVSNRTELLRPTQDPGVCVIYYPSTDAAAAVVVVPCDQLVSYCVAYFLSSKIHTRQWRCRTVAL</sequence>
<accession>A0A914VX98</accession>
<dbReference type="AlphaFoldDB" id="A0A914VX98"/>
<protein>
    <submittedName>
        <fullName evidence="2">Uncharacterized protein</fullName>
    </submittedName>
</protein>
<dbReference type="WBParaSite" id="PSAMB.scaffold258size60660.g3854.t1">
    <property type="protein sequence ID" value="PSAMB.scaffold258size60660.g3854.t1"/>
    <property type="gene ID" value="PSAMB.scaffold258size60660.g3854"/>
</dbReference>
<name>A0A914VX98_9BILA</name>
<proteinExistence type="predicted"/>
<keyword evidence="1" id="KW-1185">Reference proteome</keyword>
<evidence type="ECO:0000313" key="1">
    <source>
        <dbReference type="Proteomes" id="UP000887566"/>
    </source>
</evidence>
<evidence type="ECO:0000313" key="2">
    <source>
        <dbReference type="WBParaSite" id="PSAMB.scaffold258size60660.g3854.t1"/>
    </source>
</evidence>
<organism evidence="1 2">
    <name type="scientific">Plectus sambesii</name>
    <dbReference type="NCBI Taxonomy" id="2011161"/>
    <lineage>
        <taxon>Eukaryota</taxon>
        <taxon>Metazoa</taxon>
        <taxon>Ecdysozoa</taxon>
        <taxon>Nematoda</taxon>
        <taxon>Chromadorea</taxon>
        <taxon>Plectida</taxon>
        <taxon>Plectina</taxon>
        <taxon>Plectoidea</taxon>
        <taxon>Plectidae</taxon>
        <taxon>Plectus</taxon>
    </lineage>
</organism>